<dbReference type="Gene3D" id="3.20.20.80">
    <property type="entry name" value="Glycosidases"/>
    <property type="match status" value="1"/>
</dbReference>
<proteinExistence type="inferred from homology"/>
<feature type="binding site" evidence="10">
    <location>
        <position position="167"/>
    </location>
    <ligand>
        <name>substrate</name>
    </ligand>
</feature>
<dbReference type="CDD" id="cd03143">
    <property type="entry name" value="A4_beta-galactosidase_middle_domain"/>
    <property type="match status" value="1"/>
</dbReference>
<dbReference type="EMBL" id="JACJJL010000001">
    <property type="protein sequence ID" value="MBM6660371.1"/>
    <property type="molecule type" value="Genomic_DNA"/>
</dbReference>
<dbReference type="InterPro" id="IPR003476">
    <property type="entry name" value="Glyco_hydro_42"/>
</dbReference>
<feature type="domain" description="Beta-galactosidase trimerisation" evidence="13">
    <location>
        <begin position="412"/>
        <end position="614"/>
    </location>
</feature>
<sequence length="685" mass="78854">MKKTTFVAALMLALTGGNAGAYDFDKPLYGAAYYSEYTPTDRLDEDIRLMREAGVTVVRVGESTWSLFEPQDGVFRFEWMDRILDRLHKAGIKVILGTPTYSIPAWMAASHPEVLSQRWDGKQEHYGIRQNMDIYNPTYRRYCERIIRKMMEHFAGHPAIIGYQVDNEVEARKIGNRDYFEGFREYIRSEFGDSLEELNRRWGLNYWGMNINTWDEFYDRPGVTNPSYKLWWERWNRKVTADFLNWQADIVNEYRRPDQFVTHCFMPYFYNIDQVEAFRQMDYPAINIYYTMQDAQDGMWIAYAGDFMRPVCRRGNFLVTETNAQGTGWSSRDQYPPYDGQLRQNMYAMLASGANMVEYWHWATLHYGQETYWRGLLGHDGQPNRVYAEFARGAAELEKVGKKLVNLKKRNRVAMLFSHDSKHALDFMPYTNGDQYKDYMVYEALYRQNIECDILSVDKVNDFSGYDMLVVPPLYVATDETLRRISDFVEQGGEVVMLYKSGYCNEDDAVRPVLAPGPLAAACGFTYQEFSSIRRLNLRPNDIGAADNTVGTWMEFLCPTTAKPLAYADHGFFGKWPCVTENSFGKGHLTYIGAVPSQELLQKLIARAADRKGIATAERKLRFPIVLRSGTNGDGRGVHYMFNFSAGEQTVAWPFADSESQLDGQKLSRGASVKVGPWGVVIGIE</sequence>
<evidence type="ECO:0000313" key="15">
    <source>
        <dbReference type="Proteomes" id="UP000764045"/>
    </source>
</evidence>
<dbReference type="PANTHER" id="PTHR36447">
    <property type="entry name" value="BETA-GALACTOSIDASE GANA"/>
    <property type="match status" value="1"/>
</dbReference>
<evidence type="ECO:0000256" key="7">
    <source>
        <dbReference type="ARBA" id="ARBA00023295"/>
    </source>
</evidence>
<evidence type="ECO:0000259" key="12">
    <source>
        <dbReference type="Pfam" id="PF02449"/>
    </source>
</evidence>
<feature type="binding site" evidence="10">
    <location>
        <position position="129"/>
    </location>
    <ligand>
        <name>substrate</name>
    </ligand>
</feature>
<keyword evidence="6" id="KW-0862">Zinc</keyword>
<keyword evidence="15" id="KW-1185">Reference proteome</keyword>
<evidence type="ECO:0000256" key="4">
    <source>
        <dbReference type="ARBA" id="ARBA00022723"/>
    </source>
</evidence>
<dbReference type="SUPFAM" id="SSF51445">
    <property type="entry name" value="(Trans)glycosidases"/>
    <property type="match status" value="1"/>
</dbReference>
<comment type="similarity">
    <text evidence="2 8">Belongs to the glycosyl hydrolase 42 family.</text>
</comment>
<dbReference type="Proteomes" id="UP000764045">
    <property type="component" value="Unassembled WGS sequence"/>
</dbReference>
<evidence type="ECO:0000259" key="13">
    <source>
        <dbReference type="Pfam" id="PF08532"/>
    </source>
</evidence>
<evidence type="ECO:0000256" key="2">
    <source>
        <dbReference type="ARBA" id="ARBA00005940"/>
    </source>
</evidence>
<evidence type="ECO:0000256" key="6">
    <source>
        <dbReference type="ARBA" id="ARBA00022833"/>
    </source>
</evidence>
<dbReference type="GO" id="GO:0004565">
    <property type="term" value="F:beta-galactosidase activity"/>
    <property type="evidence" value="ECO:0007669"/>
    <property type="project" value="UniProtKB-EC"/>
</dbReference>
<dbReference type="GO" id="GO:0005975">
    <property type="term" value="P:carbohydrate metabolic process"/>
    <property type="evidence" value="ECO:0007669"/>
    <property type="project" value="InterPro"/>
</dbReference>
<dbReference type="InterPro" id="IPR013529">
    <property type="entry name" value="Glyco_hydro_42_N"/>
</dbReference>
<evidence type="ECO:0000256" key="3">
    <source>
        <dbReference type="ARBA" id="ARBA00012756"/>
    </source>
</evidence>
<protein>
    <recommendedName>
        <fullName evidence="3 8">Beta-galactosidase</fullName>
        <shortName evidence="8">Beta-gal</shortName>
        <ecNumber evidence="3 8">3.2.1.23</ecNumber>
    </recommendedName>
</protein>
<comment type="catalytic activity">
    <reaction evidence="1 8">
        <text>Hydrolysis of terminal non-reducing beta-D-galactose residues in beta-D-galactosides.</text>
        <dbReference type="EC" id="3.2.1.23"/>
    </reaction>
</comment>
<evidence type="ECO:0000256" key="11">
    <source>
        <dbReference type="SAM" id="SignalP"/>
    </source>
</evidence>
<evidence type="ECO:0000256" key="10">
    <source>
        <dbReference type="PIRSR" id="PIRSR001084-2"/>
    </source>
</evidence>
<reference evidence="14 15" key="1">
    <citation type="journal article" date="2021" name="Sci. Rep.">
        <title>The distribution of antibiotic resistance genes in chicken gut microbiota commensals.</title>
        <authorList>
            <person name="Juricova H."/>
            <person name="Matiasovicova J."/>
            <person name="Kubasova T."/>
            <person name="Cejkova D."/>
            <person name="Rychlik I."/>
        </authorList>
    </citation>
    <scope>NUCLEOTIDE SEQUENCE [LARGE SCALE GENOMIC DNA]</scope>
    <source>
        <strain evidence="14 15">An819</strain>
    </source>
</reference>
<dbReference type="InterPro" id="IPR017853">
    <property type="entry name" value="GH"/>
</dbReference>
<organism evidence="14 15">
    <name type="scientific">Marseilla massiliensis</name>
    <dbReference type="NCBI Taxonomy" id="1841864"/>
    <lineage>
        <taxon>Bacteria</taxon>
        <taxon>Pseudomonadati</taxon>
        <taxon>Bacteroidota</taxon>
        <taxon>Bacteroidia</taxon>
        <taxon>Bacteroidales</taxon>
        <taxon>Prevotellaceae</taxon>
        <taxon>Marseilla</taxon>
    </lineage>
</organism>
<evidence type="ECO:0000256" key="9">
    <source>
        <dbReference type="PIRSR" id="PIRSR001084-1"/>
    </source>
</evidence>
<keyword evidence="5 8" id="KW-0378">Hydrolase</keyword>
<feature type="signal peptide" evidence="11">
    <location>
        <begin position="1"/>
        <end position="21"/>
    </location>
</feature>
<feature type="binding site" evidence="10">
    <location>
        <position position="329"/>
    </location>
    <ligand>
        <name>substrate</name>
    </ligand>
</feature>
<dbReference type="RefSeq" id="WP_205107058.1">
    <property type="nucleotide sequence ID" value="NZ_JACJJL010000001.1"/>
</dbReference>
<dbReference type="InterPro" id="IPR013738">
    <property type="entry name" value="Beta_galactosidase_Trimer"/>
</dbReference>
<keyword evidence="4" id="KW-0479">Metal-binding</keyword>
<accession>A0A939B366</accession>
<dbReference type="EC" id="3.2.1.23" evidence="3 8"/>
<dbReference type="Pfam" id="PF02449">
    <property type="entry name" value="Glyco_hydro_42"/>
    <property type="match status" value="1"/>
</dbReference>
<feature type="active site" description="Nucleophile" evidence="9">
    <location>
        <position position="321"/>
    </location>
</feature>
<comment type="caution">
    <text evidence="14">The sequence shown here is derived from an EMBL/GenBank/DDBJ whole genome shotgun (WGS) entry which is preliminary data.</text>
</comment>
<dbReference type="PIRSF" id="PIRSF001084">
    <property type="entry name" value="B-galactosidase"/>
    <property type="match status" value="1"/>
</dbReference>
<dbReference type="InterPro" id="IPR029062">
    <property type="entry name" value="Class_I_gatase-like"/>
</dbReference>
<evidence type="ECO:0000256" key="5">
    <source>
        <dbReference type="ARBA" id="ARBA00022801"/>
    </source>
</evidence>
<evidence type="ECO:0000313" key="14">
    <source>
        <dbReference type="EMBL" id="MBM6660371.1"/>
    </source>
</evidence>
<dbReference type="GO" id="GO:0046872">
    <property type="term" value="F:metal ion binding"/>
    <property type="evidence" value="ECO:0007669"/>
    <property type="project" value="UniProtKB-KW"/>
</dbReference>
<keyword evidence="7 8" id="KW-0326">Glycosidase</keyword>
<dbReference type="PANTHER" id="PTHR36447:SF2">
    <property type="entry name" value="BETA-GALACTOSIDASE YESZ"/>
    <property type="match status" value="1"/>
</dbReference>
<feature type="domain" description="Glycoside hydrolase family 42 N-terminal" evidence="12">
    <location>
        <begin position="33"/>
        <end position="399"/>
    </location>
</feature>
<gene>
    <name evidence="14" type="ORF">H6B30_01130</name>
</gene>
<dbReference type="Pfam" id="PF08532">
    <property type="entry name" value="Glyco_hydro_42M"/>
    <property type="match status" value="1"/>
</dbReference>
<dbReference type="Gene3D" id="3.40.50.880">
    <property type="match status" value="1"/>
</dbReference>
<evidence type="ECO:0000256" key="8">
    <source>
        <dbReference type="PIRNR" id="PIRNR001084"/>
    </source>
</evidence>
<feature type="chain" id="PRO_5037267004" description="Beta-galactosidase" evidence="11">
    <location>
        <begin position="22"/>
        <end position="685"/>
    </location>
</feature>
<dbReference type="GO" id="GO:0009341">
    <property type="term" value="C:beta-galactosidase complex"/>
    <property type="evidence" value="ECO:0007669"/>
    <property type="project" value="InterPro"/>
</dbReference>
<evidence type="ECO:0000256" key="1">
    <source>
        <dbReference type="ARBA" id="ARBA00001412"/>
    </source>
</evidence>
<keyword evidence="11" id="KW-0732">Signal</keyword>
<dbReference type="AlphaFoldDB" id="A0A939B366"/>
<dbReference type="SUPFAM" id="SSF52317">
    <property type="entry name" value="Class I glutamine amidotransferase-like"/>
    <property type="match status" value="1"/>
</dbReference>
<feature type="active site" description="Proton donor" evidence="9">
    <location>
        <position position="168"/>
    </location>
</feature>
<name>A0A939B366_9BACT</name>